<keyword evidence="1" id="KW-1133">Transmembrane helix</keyword>
<dbReference type="RefSeq" id="WP_187247328.1">
    <property type="nucleotide sequence ID" value="NZ_BAAAOK010000017.1"/>
</dbReference>
<comment type="caution">
    <text evidence="2">The sequence shown here is derived from an EMBL/GenBank/DDBJ whole genome shotgun (WGS) entry which is preliminary data.</text>
</comment>
<dbReference type="Proteomes" id="UP000805614">
    <property type="component" value="Unassembled WGS sequence"/>
</dbReference>
<proteinExistence type="predicted"/>
<feature type="transmembrane region" description="Helical" evidence="1">
    <location>
        <begin position="337"/>
        <end position="358"/>
    </location>
</feature>
<feature type="transmembrane region" description="Helical" evidence="1">
    <location>
        <begin position="307"/>
        <end position="331"/>
    </location>
</feature>
<keyword evidence="1" id="KW-0472">Membrane</keyword>
<organism evidence="2 3">
    <name type="scientific">Actinomadura alba</name>
    <dbReference type="NCBI Taxonomy" id="406431"/>
    <lineage>
        <taxon>Bacteria</taxon>
        <taxon>Bacillati</taxon>
        <taxon>Actinomycetota</taxon>
        <taxon>Actinomycetes</taxon>
        <taxon>Streptosporangiales</taxon>
        <taxon>Thermomonosporaceae</taxon>
        <taxon>Actinomadura</taxon>
    </lineage>
</organism>
<keyword evidence="3" id="KW-1185">Reference proteome</keyword>
<evidence type="ECO:0000256" key="1">
    <source>
        <dbReference type="SAM" id="Phobius"/>
    </source>
</evidence>
<evidence type="ECO:0000313" key="2">
    <source>
        <dbReference type="EMBL" id="MBC6470282.1"/>
    </source>
</evidence>
<name>A0ABR7LZJ8_9ACTN</name>
<evidence type="ECO:0000313" key="3">
    <source>
        <dbReference type="Proteomes" id="UP000805614"/>
    </source>
</evidence>
<reference evidence="2 3" key="1">
    <citation type="submission" date="2020-06" db="EMBL/GenBank/DDBJ databases">
        <title>Actinomadura xiongansis sp. nov., isolated from soil of Baiyangdian.</title>
        <authorList>
            <person name="Zhang X."/>
        </authorList>
    </citation>
    <scope>NUCLEOTIDE SEQUENCE [LARGE SCALE GENOMIC DNA]</scope>
    <source>
        <strain evidence="2 3">HBUM206468</strain>
    </source>
</reference>
<accession>A0ABR7LZJ8</accession>
<dbReference type="EMBL" id="JABVEC010000039">
    <property type="protein sequence ID" value="MBC6470282.1"/>
    <property type="molecule type" value="Genomic_DNA"/>
</dbReference>
<dbReference type="SUPFAM" id="SSF48439">
    <property type="entry name" value="Protein prenylyltransferase"/>
    <property type="match status" value="1"/>
</dbReference>
<sequence>MPATPEIPPQTAHLDEAIRNEPSFAGRVALIETAISPLIQAGGSLDWIFELAEIVARAEVPLEVVRRLVANLAWQARDTGQRVPTSDDRRRCSAHPHPTTALRVLTYVHVARLRYDFKFEQLGVRCAEGLQDFRDDAYIAILAALAALGRRSDRGRPLLDRAVDLPDFDSACRTACLHALWFGLDLPDQAERIMALSDEMIGRGEDGYNLYYWRSFALRRLGRLDEALQSVDRAIALLPVGMNLVHQDYVREREMIKTTQLLDEQVQRASDEISARLRAESESYLDDVKKDLSRYSESAQKIVSESLVNVVEVLGVFVALAGFLLGSGVMVFKSGGFWQHLGSIALLLAGTLLFFVVLRSVVKVRARPVGAGPRRTGLLRRRRT</sequence>
<gene>
    <name evidence="2" type="ORF">HKK74_33045</name>
</gene>
<keyword evidence="1" id="KW-0812">Transmembrane</keyword>
<protein>
    <submittedName>
        <fullName evidence="2">Tetratricopeptide repeat protein</fullName>
    </submittedName>
</protein>